<accession>A0AAW1F765</accession>
<dbReference type="PANTHER" id="PTHR13803:SF36">
    <property type="entry name" value="TYPE A VON WILLEBRAND FACTOR DOMAIN-CONTAINING PROTEIN"/>
    <property type="match status" value="1"/>
</dbReference>
<dbReference type="PANTHER" id="PTHR13803">
    <property type="entry name" value="SEC24-RELATED PROTEIN"/>
    <property type="match status" value="1"/>
</dbReference>
<evidence type="ECO:0000313" key="4">
    <source>
        <dbReference type="Proteomes" id="UP001488805"/>
    </source>
</evidence>
<dbReference type="SUPFAM" id="SSF81995">
    <property type="entry name" value="beta-sandwich domain of Sec23/24"/>
    <property type="match status" value="1"/>
</dbReference>
<evidence type="ECO:0000259" key="2">
    <source>
        <dbReference type="PROSITE" id="PS50234"/>
    </source>
</evidence>
<comment type="caution">
    <text evidence="3">The sequence shown here is derived from an EMBL/GenBank/DDBJ whole genome shotgun (WGS) entry which is preliminary data.</text>
</comment>
<dbReference type="GO" id="GO:0070971">
    <property type="term" value="C:endoplasmic reticulum exit site"/>
    <property type="evidence" value="ECO:0007669"/>
    <property type="project" value="TreeGrafter"/>
</dbReference>
<feature type="compositionally biased region" description="Polar residues" evidence="1">
    <location>
        <begin position="116"/>
        <end position="142"/>
    </location>
</feature>
<dbReference type="Gene3D" id="3.40.50.410">
    <property type="entry name" value="von Willebrand factor, type A domain"/>
    <property type="match status" value="1"/>
</dbReference>
<dbReference type="Proteomes" id="UP001488805">
    <property type="component" value="Unassembled WGS sequence"/>
</dbReference>
<gene>
    <name evidence="3" type="ORF">VZT92_012059</name>
</gene>
<dbReference type="EMBL" id="JBCEZU010000100">
    <property type="protein sequence ID" value="KAK9530567.1"/>
    <property type="molecule type" value="Genomic_DNA"/>
</dbReference>
<feature type="region of interest" description="Disordered" evidence="1">
    <location>
        <begin position="32"/>
        <end position="78"/>
    </location>
</feature>
<feature type="domain" description="VWFA" evidence="2">
    <location>
        <begin position="316"/>
        <end position="547"/>
    </location>
</feature>
<dbReference type="SMART" id="SM00327">
    <property type="entry name" value="VWA"/>
    <property type="match status" value="1"/>
</dbReference>
<dbReference type="InterPro" id="IPR002035">
    <property type="entry name" value="VWF_A"/>
</dbReference>
<dbReference type="AlphaFoldDB" id="A0AAW1F765"/>
<protein>
    <recommendedName>
        <fullName evidence="2">VWFA domain-containing protein</fullName>
    </recommendedName>
</protein>
<dbReference type="SUPFAM" id="SSF53300">
    <property type="entry name" value="vWA-like"/>
    <property type="match status" value="1"/>
</dbReference>
<dbReference type="Gene3D" id="2.60.40.1670">
    <property type="entry name" value="beta-sandwich domain of Sec23/24"/>
    <property type="match status" value="1"/>
</dbReference>
<evidence type="ECO:0000313" key="3">
    <source>
        <dbReference type="EMBL" id="KAK9530567.1"/>
    </source>
</evidence>
<dbReference type="InterPro" id="IPR050550">
    <property type="entry name" value="SEC23_SEC24_subfamily"/>
</dbReference>
<dbReference type="GO" id="GO:0090110">
    <property type="term" value="P:COPII-coated vesicle cargo loading"/>
    <property type="evidence" value="ECO:0007669"/>
    <property type="project" value="TreeGrafter"/>
</dbReference>
<keyword evidence="4" id="KW-1185">Reference proteome</keyword>
<dbReference type="InterPro" id="IPR036465">
    <property type="entry name" value="vWFA_dom_sf"/>
</dbReference>
<organism evidence="3 4">
    <name type="scientific">Zoarces viviparus</name>
    <name type="common">Viviparous eelpout</name>
    <name type="synonym">Blennius viviparus</name>
    <dbReference type="NCBI Taxonomy" id="48416"/>
    <lineage>
        <taxon>Eukaryota</taxon>
        <taxon>Metazoa</taxon>
        <taxon>Chordata</taxon>
        <taxon>Craniata</taxon>
        <taxon>Vertebrata</taxon>
        <taxon>Euteleostomi</taxon>
        <taxon>Actinopterygii</taxon>
        <taxon>Neopterygii</taxon>
        <taxon>Teleostei</taxon>
        <taxon>Neoteleostei</taxon>
        <taxon>Acanthomorphata</taxon>
        <taxon>Eupercaria</taxon>
        <taxon>Perciformes</taxon>
        <taxon>Cottioidei</taxon>
        <taxon>Zoarcales</taxon>
        <taxon>Zoarcidae</taxon>
        <taxon>Zoarcinae</taxon>
        <taxon>Zoarces</taxon>
    </lineage>
</organism>
<reference evidence="3 4" key="1">
    <citation type="journal article" date="2024" name="Genome Biol. Evol.">
        <title>Chromosome-level genome assembly of the viviparous eelpout Zoarces viviparus.</title>
        <authorList>
            <person name="Fuhrmann N."/>
            <person name="Brasseur M.V."/>
            <person name="Bakowski C.E."/>
            <person name="Podsiadlowski L."/>
            <person name="Prost S."/>
            <person name="Krehenwinkel H."/>
            <person name="Mayer C."/>
        </authorList>
    </citation>
    <scope>NUCLEOTIDE SEQUENCE [LARGE SCALE GENOMIC DNA]</scope>
    <source>
        <strain evidence="3">NO-MEL_2022_Ind0_liver</strain>
    </source>
</reference>
<dbReference type="GO" id="GO:0008270">
    <property type="term" value="F:zinc ion binding"/>
    <property type="evidence" value="ECO:0007669"/>
    <property type="project" value="TreeGrafter"/>
</dbReference>
<evidence type="ECO:0000256" key="1">
    <source>
        <dbReference type="SAM" id="MobiDB-lite"/>
    </source>
</evidence>
<dbReference type="PROSITE" id="PS50234">
    <property type="entry name" value="VWFA"/>
    <property type="match status" value="1"/>
</dbReference>
<dbReference type="CDD" id="cd00198">
    <property type="entry name" value="vWFA"/>
    <property type="match status" value="1"/>
</dbReference>
<proteinExistence type="predicted"/>
<feature type="compositionally biased region" description="Basic and acidic residues" evidence="1">
    <location>
        <begin position="64"/>
        <end position="77"/>
    </location>
</feature>
<dbReference type="GO" id="GO:0030127">
    <property type="term" value="C:COPII vesicle coat"/>
    <property type="evidence" value="ECO:0007669"/>
    <property type="project" value="TreeGrafter"/>
</dbReference>
<feature type="region of interest" description="Disordered" evidence="1">
    <location>
        <begin position="93"/>
        <end position="168"/>
    </location>
</feature>
<name>A0AAW1F765_ZOAVI</name>
<sequence>MEFACGFVYVPPSLTQKDGQRHNVIKRSALLPPINWIRPSSPPPPPPRNSAEAKPPKSPQSRRTVIEQLEKSKEVKKAVKPAPFYANAEFHNKAGAASSRSTTPQKTALLPPHMRSSANSQSPPYSQPLVSSNANSHLSSFTYDLPNEPDLDLRSSDPNYSYATPEGAGLKLPAGTSKVSAPVSVPPLPPRPSFMKLIPEYLVLLPQKSLTDTSLVPSPTKSADQGPLPGNPNVLLVSLGKLLSEERAQTTQGELTSCSKCRSVLDPARCYDNVVNECYFCQPWEPTSTPSMPQCHQDVLFLLCPDEKPRRAADALLLFCIDVSGSMSITSEVSVGELVVHKTRLQFVLEAVLQCVQRLSEQQPDIRVGLITFNSQVTMHGNENFTSHSLSGAELTDCNFLKKTAAGFPTPPPLSQNKDYLRKQVLGLRDGGTTALGPAALLAIAIASRQPGSTVIICTDGKANTDLGNLEVEDNDTHTLLSSTIFYKDLGDDAANQGVTVSVLSIEGTDSRLDELGRLADRTGGKVVIASPKRLHAEFEEIIENRMIATQCTVTLLLPRSLRTRGEKEAGHKGTREVGNVDPDTEITFQFGASEQNTDVSAPAAGSRVFIQLQIRYRQRKGQTMLRVITTGRDVTDDSSAALSSLSLAIVQLNSSQASAALAVRGRFLDARREGELQKKLIERAIEHNHSAEDQQTYQEWIKTMAPIYSHKHTIIRGKSVVSDSESLTDAGAVLFYTMKHSNRMTLKNKHKL</sequence>
<dbReference type="GO" id="GO:0000149">
    <property type="term" value="F:SNARE binding"/>
    <property type="evidence" value="ECO:0007669"/>
    <property type="project" value="TreeGrafter"/>
</dbReference>